<dbReference type="AlphaFoldDB" id="A0AAV7PBZ6"/>
<proteinExistence type="predicted"/>
<name>A0AAV7PBZ6_PLEWA</name>
<organism evidence="2 3">
    <name type="scientific">Pleurodeles waltl</name>
    <name type="common">Iberian ribbed newt</name>
    <dbReference type="NCBI Taxonomy" id="8319"/>
    <lineage>
        <taxon>Eukaryota</taxon>
        <taxon>Metazoa</taxon>
        <taxon>Chordata</taxon>
        <taxon>Craniata</taxon>
        <taxon>Vertebrata</taxon>
        <taxon>Euteleostomi</taxon>
        <taxon>Amphibia</taxon>
        <taxon>Batrachia</taxon>
        <taxon>Caudata</taxon>
        <taxon>Salamandroidea</taxon>
        <taxon>Salamandridae</taxon>
        <taxon>Pleurodelinae</taxon>
        <taxon>Pleurodeles</taxon>
    </lineage>
</organism>
<dbReference type="EMBL" id="JANPWB010000011">
    <property type="protein sequence ID" value="KAJ1125847.1"/>
    <property type="molecule type" value="Genomic_DNA"/>
</dbReference>
<evidence type="ECO:0000313" key="3">
    <source>
        <dbReference type="Proteomes" id="UP001066276"/>
    </source>
</evidence>
<comment type="caution">
    <text evidence="2">The sequence shown here is derived from an EMBL/GenBank/DDBJ whole genome shotgun (WGS) entry which is preliminary data.</text>
</comment>
<evidence type="ECO:0000313" key="2">
    <source>
        <dbReference type="EMBL" id="KAJ1125847.1"/>
    </source>
</evidence>
<accession>A0AAV7PBZ6</accession>
<gene>
    <name evidence="2" type="ORF">NDU88_004264</name>
</gene>
<protein>
    <submittedName>
        <fullName evidence="2">Uncharacterized protein</fullName>
    </submittedName>
</protein>
<feature type="region of interest" description="Disordered" evidence="1">
    <location>
        <begin position="54"/>
        <end position="120"/>
    </location>
</feature>
<reference evidence="2" key="1">
    <citation type="journal article" date="2022" name="bioRxiv">
        <title>Sequencing and chromosome-scale assembly of the giantPleurodeles waltlgenome.</title>
        <authorList>
            <person name="Brown T."/>
            <person name="Elewa A."/>
            <person name="Iarovenko S."/>
            <person name="Subramanian E."/>
            <person name="Araus A.J."/>
            <person name="Petzold A."/>
            <person name="Susuki M."/>
            <person name="Suzuki K.-i.T."/>
            <person name="Hayashi T."/>
            <person name="Toyoda A."/>
            <person name="Oliveira C."/>
            <person name="Osipova E."/>
            <person name="Leigh N.D."/>
            <person name="Simon A."/>
            <person name="Yun M.H."/>
        </authorList>
    </citation>
    <scope>NUCLEOTIDE SEQUENCE</scope>
    <source>
        <strain evidence="2">20211129_DDA</strain>
        <tissue evidence="2">Liver</tissue>
    </source>
</reference>
<dbReference type="Proteomes" id="UP001066276">
    <property type="component" value="Chromosome 7"/>
</dbReference>
<feature type="compositionally biased region" description="Basic residues" evidence="1">
    <location>
        <begin position="68"/>
        <end position="78"/>
    </location>
</feature>
<evidence type="ECO:0000256" key="1">
    <source>
        <dbReference type="SAM" id="MobiDB-lite"/>
    </source>
</evidence>
<sequence>MESPSGAPRQKSCYDAAHSTEAAAVHMQEPAGWQRAYRRLGAFWCTWMERDGTETERLTVGETTRWQQHTRRTAKRHSGTQAHSLPSAPPPYRQLSPAPSSRRDKAVIKRSRSGDEEDPK</sequence>
<keyword evidence="3" id="KW-1185">Reference proteome</keyword>